<evidence type="ECO:0000313" key="1">
    <source>
        <dbReference type="EMBL" id="JAH76318.1"/>
    </source>
</evidence>
<dbReference type="EMBL" id="GBXM01032259">
    <property type="protein sequence ID" value="JAH76318.1"/>
    <property type="molecule type" value="Transcribed_RNA"/>
</dbReference>
<dbReference type="AlphaFoldDB" id="A0A0E9VGK6"/>
<accession>A0A0E9VGK6</accession>
<name>A0A0E9VGK6_ANGAN</name>
<reference evidence="1" key="1">
    <citation type="submission" date="2014-11" db="EMBL/GenBank/DDBJ databases">
        <authorList>
            <person name="Amaro Gonzalez C."/>
        </authorList>
    </citation>
    <scope>NUCLEOTIDE SEQUENCE</scope>
</reference>
<proteinExistence type="predicted"/>
<protein>
    <submittedName>
        <fullName evidence="1">Uncharacterized protein</fullName>
    </submittedName>
</protein>
<reference evidence="1" key="2">
    <citation type="journal article" date="2015" name="Fish Shellfish Immunol.">
        <title>Early steps in the European eel (Anguilla anguilla)-Vibrio vulnificus interaction in the gills: Role of the RtxA13 toxin.</title>
        <authorList>
            <person name="Callol A."/>
            <person name="Pajuelo D."/>
            <person name="Ebbesson L."/>
            <person name="Teles M."/>
            <person name="MacKenzie S."/>
            <person name="Amaro C."/>
        </authorList>
    </citation>
    <scope>NUCLEOTIDE SEQUENCE</scope>
</reference>
<sequence>MGEFVCQCLFDYRTHLCLKQRVLCSFCSCNDACFPCMLFL</sequence>
<organism evidence="1">
    <name type="scientific">Anguilla anguilla</name>
    <name type="common">European freshwater eel</name>
    <name type="synonym">Muraena anguilla</name>
    <dbReference type="NCBI Taxonomy" id="7936"/>
    <lineage>
        <taxon>Eukaryota</taxon>
        <taxon>Metazoa</taxon>
        <taxon>Chordata</taxon>
        <taxon>Craniata</taxon>
        <taxon>Vertebrata</taxon>
        <taxon>Euteleostomi</taxon>
        <taxon>Actinopterygii</taxon>
        <taxon>Neopterygii</taxon>
        <taxon>Teleostei</taxon>
        <taxon>Anguilliformes</taxon>
        <taxon>Anguillidae</taxon>
        <taxon>Anguilla</taxon>
    </lineage>
</organism>